<dbReference type="Proteomes" id="UP001152888">
    <property type="component" value="Unassembled WGS sequence"/>
</dbReference>
<feature type="region of interest" description="Disordered" evidence="1">
    <location>
        <begin position="261"/>
        <end position="284"/>
    </location>
</feature>
<evidence type="ECO:0000256" key="1">
    <source>
        <dbReference type="SAM" id="MobiDB-lite"/>
    </source>
</evidence>
<dbReference type="OrthoDB" id="6726710at2759"/>
<name>A0A9P0PSN6_ACAOB</name>
<dbReference type="AlphaFoldDB" id="A0A9P0PSN6"/>
<sequence>MSSQYKSTATARLRKSASRRPLQNLGVLCPVTITRIPSMELCLSLIKDRSAAVVLSIAIFLASFTPSLNARVDPDETWWLNPCSKQTQYRYGRSAAENQLRTFIDRIDTRFFKELRELYEQPAHHKQMRGSCIRVNNMLQSIRKTKNETEAKELFYDSMVQFAVFIDRLKRVPLQTDANFQIGRRRRLYEETKSNLKLLLCEYNDTLAKGREIYLPSRKPRVPRINLRCLPKVMNHTEALNVDVSFFRKLKKFFRQSRAIMKRKRQTRAKKRDPKRHKNVNVVQ</sequence>
<protein>
    <submittedName>
        <fullName evidence="2">Uncharacterized protein</fullName>
    </submittedName>
</protein>
<proteinExistence type="predicted"/>
<evidence type="ECO:0000313" key="2">
    <source>
        <dbReference type="EMBL" id="CAH1995611.1"/>
    </source>
</evidence>
<evidence type="ECO:0000313" key="3">
    <source>
        <dbReference type="Proteomes" id="UP001152888"/>
    </source>
</evidence>
<accession>A0A9P0PSN6</accession>
<reference evidence="2" key="1">
    <citation type="submission" date="2022-03" db="EMBL/GenBank/DDBJ databases">
        <authorList>
            <person name="Sayadi A."/>
        </authorList>
    </citation>
    <scope>NUCLEOTIDE SEQUENCE</scope>
</reference>
<comment type="caution">
    <text evidence="2">The sequence shown here is derived from an EMBL/GenBank/DDBJ whole genome shotgun (WGS) entry which is preliminary data.</text>
</comment>
<gene>
    <name evidence="2" type="ORF">ACAOBT_LOCUS22716</name>
</gene>
<dbReference type="EMBL" id="CAKOFQ010007234">
    <property type="protein sequence ID" value="CAH1995611.1"/>
    <property type="molecule type" value="Genomic_DNA"/>
</dbReference>
<organism evidence="2 3">
    <name type="scientific">Acanthoscelides obtectus</name>
    <name type="common">Bean weevil</name>
    <name type="synonym">Bruchus obtectus</name>
    <dbReference type="NCBI Taxonomy" id="200917"/>
    <lineage>
        <taxon>Eukaryota</taxon>
        <taxon>Metazoa</taxon>
        <taxon>Ecdysozoa</taxon>
        <taxon>Arthropoda</taxon>
        <taxon>Hexapoda</taxon>
        <taxon>Insecta</taxon>
        <taxon>Pterygota</taxon>
        <taxon>Neoptera</taxon>
        <taxon>Endopterygota</taxon>
        <taxon>Coleoptera</taxon>
        <taxon>Polyphaga</taxon>
        <taxon>Cucujiformia</taxon>
        <taxon>Chrysomeloidea</taxon>
        <taxon>Chrysomelidae</taxon>
        <taxon>Bruchinae</taxon>
        <taxon>Bruchini</taxon>
        <taxon>Acanthoscelides</taxon>
    </lineage>
</organism>
<keyword evidence="3" id="KW-1185">Reference proteome</keyword>